<dbReference type="AlphaFoldDB" id="A0A7W7R9Z8"/>
<proteinExistence type="predicted"/>
<evidence type="ECO:0000313" key="2">
    <source>
        <dbReference type="EMBL" id="MBB4928131.1"/>
    </source>
</evidence>
<feature type="compositionally biased region" description="Basic and acidic residues" evidence="1">
    <location>
        <begin position="129"/>
        <end position="140"/>
    </location>
</feature>
<feature type="compositionally biased region" description="Basic and acidic residues" evidence="1">
    <location>
        <begin position="54"/>
        <end position="72"/>
    </location>
</feature>
<dbReference type="RefSeq" id="WP_184945078.1">
    <property type="nucleotide sequence ID" value="NZ_JACHJV010000002.1"/>
</dbReference>
<organism evidence="2 3">
    <name type="scientific">Kitasatospora kifunensis</name>
    <name type="common">Streptomyces kifunensis</name>
    <dbReference type="NCBI Taxonomy" id="58351"/>
    <lineage>
        <taxon>Bacteria</taxon>
        <taxon>Bacillati</taxon>
        <taxon>Actinomycetota</taxon>
        <taxon>Actinomycetes</taxon>
        <taxon>Kitasatosporales</taxon>
        <taxon>Streptomycetaceae</taxon>
        <taxon>Kitasatospora</taxon>
    </lineage>
</organism>
<evidence type="ECO:0000313" key="3">
    <source>
        <dbReference type="Proteomes" id="UP000540506"/>
    </source>
</evidence>
<comment type="caution">
    <text evidence="2">The sequence shown here is derived from an EMBL/GenBank/DDBJ whole genome shotgun (WGS) entry which is preliminary data.</text>
</comment>
<evidence type="ECO:0000256" key="1">
    <source>
        <dbReference type="SAM" id="MobiDB-lite"/>
    </source>
</evidence>
<accession>A0A7W7R9Z8</accession>
<sequence length="195" mass="20905">MPDPETCNVNPLRNTHNTSRTSKRPTGRPNPGRSAGVGVGVGVGRGSAGNGNTHDQRRLLTAHDGRQTEHTTCRTTMPDPETCNVNPLRNTHNTRHPHKRPTGRPNPGRSAGHGSAGNGSTHHRRRLLTAHDGRQADHTTCRTTMPDPGTCNVNPLRNTRNTSRPRKQPASRPNPGRGAGRSSAGNGSVMNSASW</sequence>
<dbReference type="Proteomes" id="UP000540506">
    <property type="component" value="Unassembled WGS sequence"/>
</dbReference>
<name>A0A7W7R9Z8_KITKI</name>
<feature type="compositionally biased region" description="Gly residues" evidence="1">
    <location>
        <begin position="35"/>
        <end position="49"/>
    </location>
</feature>
<gene>
    <name evidence="2" type="ORF">FHR34_007226</name>
</gene>
<feature type="region of interest" description="Disordered" evidence="1">
    <location>
        <begin position="1"/>
        <end position="195"/>
    </location>
</feature>
<protein>
    <submittedName>
        <fullName evidence="2">Uncharacterized protein</fullName>
    </submittedName>
</protein>
<reference evidence="2 3" key="1">
    <citation type="submission" date="2020-08" db="EMBL/GenBank/DDBJ databases">
        <title>Sequencing the genomes of 1000 actinobacteria strains.</title>
        <authorList>
            <person name="Klenk H.-P."/>
        </authorList>
    </citation>
    <scope>NUCLEOTIDE SEQUENCE [LARGE SCALE GENOMIC DNA]</scope>
    <source>
        <strain evidence="2 3">DSM 41654</strain>
    </source>
</reference>
<feature type="compositionally biased region" description="Basic residues" evidence="1">
    <location>
        <begin position="92"/>
        <end position="102"/>
    </location>
</feature>
<feature type="compositionally biased region" description="Polar residues" evidence="1">
    <location>
        <begin position="7"/>
        <end position="20"/>
    </location>
</feature>
<dbReference type="EMBL" id="JACHJV010000002">
    <property type="protein sequence ID" value="MBB4928131.1"/>
    <property type="molecule type" value="Genomic_DNA"/>
</dbReference>
<feature type="compositionally biased region" description="Polar residues" evidence="1">
    <location>
        <begin position="151"/>
        <end position="162"/>
    </location>
</feature>
<keyword evidence="3" id="KW-1185">Reference proteome</keyword>